<evidence type="ECO:0000313" key="3">
    <source>
        <dbReference type="EMBL" id="CAA0827164.1"/>
    </source>
</evidence>
<dbReference type="Proteomes" id="UP001153555">
    <property type="component" value="Unassembled WGS sequence"/>
</dbReference>
<dbReference type="PANTHER" id="PTHR33985:SF20">
    <property type="entry name" value="FAS1 DOMAIN-CONTAINING PROTEIN"/>
    <property type="match status" value="1"/>
</dbReference>
<reference evidence="3" key="1">
    <citation type="submission" date="2019-12" db="EMBL/GenBank/DDBJ databases">
        <authorList>
            <person name="Scholes J."/>
        </authorList>
    </citation>
    <scope>NUCLEOTIDE SEQUENCE</scope>
</reference>
<feature type="signal peptide" evidence="2">
    <location>
        <begin position="1"/>
        <end position="30"/>
    </location>
</feature>
<organism evidence="3 4">
    <name type="scientific">Striga hermonthica</name>
    <name type="common">Purple witchweed</name>
    <name type="synonym">Buchnera hermonthica</name>
    <dbReference type="NCBI Taxonomy" id="68872"/>
    <lineage>
        <taxon>Eukaryota</taxon>
        <taxon>Viridiplantae</taxon>
        <taxon>Streptophyta</taxon>
        <taxon>Embryophyta</taxon>
        <taxon>Tracheophyta</taxon>
        <taxon>Spermatophyta</taxon>
        <taxon>Magnoliopsida</taxon>
        <taxon>eudicotyledons</taxon>
        <taxon>Gunneridae</taxon>
        <taxon>Pentapetalae</taxon>
        <taxon>asterids</taxon>
        <taxon>lamiids</taxon>
        <taxon>Lamiales</taxon>
        <taxon>Orobanchaceae</taxon>
        <taxon>Buchnereae</taxon>
        <taxon>Striga</taxon>
    </lineage>
</organism>
<feature type="region of interest" description="Disordered" evidence="1">
    <location>
        <begin position="376"/>
        <end position="400"/>
    </location>
</feature>
<evidence type="ECO:0000256" key="1">
    <source>
        <dbReference type="SAM" id="MobiDB-lite"/>
    </source>
</evidence>
<keyword evidence="4" id="KW-1185">Reference proteome</keyword>
<feature type="chain" id="PRO_5040188917" description="FAS1 domain-containing protein" evidence="2">
    <location>
        <begin position="31"/>
        <end position="449"/>
    </location>
</feature>
<dbReference type="OrthoDB" id="2015130at2759"/>
<name>A0A9N7NAY1_STRHE</name>
<evidence type="ECO:0008006" key="5">
    <source>
        <dbReference type="Google" id="ProtNLM"/>
    </source>
</evidence>
<dbReference type="PANTHER" id="PTHR33985">
    <property type="entry name" value="OS02G0491300 PROTEIN-RELATED"/>
    <property type="match status" value="1"/>
</dbReference>
<sequence>MDSHHYSSIKFFTFFLPLLCLLYWSWPALSTHGATAAPLLPRPSSTRLAADTLRDRGYTIFASLLDSMSVTTNFSSNLLAPPDFVFSSAAAKFLSNRRPPPRPSVSLLLYHTIRSPLILSWPSLSSRDDGDKFHTLDSGNCLYLFRSPYGGEISVSSTPYKNPMVAVKIRQPDLYVDEQLAVHGIDGVLDQSFATKCNFPFPDPLAEDAVPRRMNRRFLDRAVRALRRTGYNVVAAAMAIRKSELLSLTSVTVFAVSDENLFLKPGGFRYNFRQHVVPARHRFANLARITTAGGTILETLSPNKTIFVDTVDGTVNVDGVAVDETEVYRNKWIVVVSVMKSLDDVVLDSQIKPPTPSPAPFTGVPAIDGSPNPVPEFNNAEGSSIRTPPSPSFENDAEIGSPSRAAEYGNETHVDELKPSDAYTVDLTQPARSKLLRNVNIADDVFFYI</sequence>
<accession>A0A9N7NAY1</accession>
<dbReference type="AlphaFoldDB" id="A0A9N7NAY1"/>
<comment type="caution">
    <text evidence="3">The sequence shown here is derived from an EMBL/GenBank/DDBJ whole genome shotgun (WGS) entry which is preliminary data.</text>
</comment>
<gene>
    <name evidence="3" type="ORF">SHERM_22859</name>
</gene>
<dbReference type="EMBL" id="CACSLK010027751">
    <property type="protein sequence ID" value="CAA0827164.1"/>
    <property type="molecule type" value="Genomic_DNA"/>
</dbReference>
<dbReference type="InterPro" id="IPR036378">
    <property type="entry name" value="FAS1_dom_sf"/>
</dbReference>
<protein>
    <recommendedName>
        <fullName evidence="5">FAS1 domain-containing protein</fullName>
    </recommendedName>
</protein>
<dbReference type="SUPFAM" id="SSF82153">
    <property type="entry name" value="FAS1 domain"/>
    <property type="match status" value="2"/>
</dbReference>
<evidence type="ECO:0000256" key="2">
    <source>
        <dbReference type="SAM" id="SignalP"/>
    </source>
</evidence>
<evidence type="ECO:0000313" key="4">
    <source>
        <dbReference type="Proteomes" id="UP001153555"/>
    </source>
</evidence>
<proteinExistence type="predicted"/>
<dbReference type="InterPro" id="IPR052806">
    <property type="entry name" value="Fasciclin-like_AGP"/>
</dbReference>
<keyword evidence="2" id="KW-0732">Signal</keyword>